<dbReference type="RefSeq" id="WP_009529310.1">
    <property type="nucleotide sequence ID" value="NZ_JH414605.1"/>
</dbReference>
<sequence>MIIVSDDEKKYLKKYISDIDEYIEKDDLQNFLDRIDDEIVSNILGNDDEPNSEGRKLQKIYDNIVYENRN</sequence>
<comment type="caution">
    <text evidence="1">The sequence shown here is derived from an EMBL/GenBank/DDBJ whole genome shotgun (WGS) entry which is preliminary data.</text>
</comment>
<reference evidence="1 2" key="1">
    <citation type="submission" date="2011-08" db="EMBL/GenBank/DDBJ databases">
        <title>The Genome Sequence of Eubacteriaceae bacterium CM5.</title>
        <authorList>
            <consortium name="The Broad Institute Genome Sequencing Platform"/>
            <person name="Earl A."/>
            <person name="Ward D."/>
            <person name="Feldgarden M."/>
            <person name="Gevers D."/>
            <person name="Sizova M."/>
            <person name="Hazen A."/>
            <person name="Epstein S."/>
            <person name="Young S.K."/>
            <person name="Zeng Q."/>
            <person name="Gargeya S."/>
            <person name="Fitzgerald M."/>
            <person name="Haas B."/>
            <person name="Abouelleil A."/>
            <person name="Alvarado L."/>
            <person name="Arachchi H.M."/>
            <person name="Berlin A."/>
            <person name="Brown A."/>
            <person name="Chapman S.B."/>
            <person name="Chen Z."/>
            <person name="Dunbar C."/>
            <person name="Freedman E."/>
            <person name="Gearin G."/>
            <person name="Gellesch M."/>
            <person name="Goldberg J."/>
            <person name="Griggs A."/>
            <person name="Gujja S."/>
            <person name="Heiman D."/>
            <person name="Howarth C."/>
            <person name="Larson L."/>
            <person name="Lui A."/>
            <person name="MacDonald P.J.P."/>
            <person name="Montmayeur A."/>
            <person name="Murphy C."/>
            <person name="Neiman D."/>
            <person name="Pearson M."/>
            <person name="Priest M."/>
            <person name="Roberts A."/>
            <person name="Saif S."/>
            <person name="Shea T."/>
            <person name="Shenoy N."/>
            <person name="Sisk P."/>
            <person name="Stolte C."/>
            <person name="Sykes S."/>
            <person name="Wortman J."/>
            <person name="Nusbaum C."/>
            <person name="Birren B."/>
        </authorList>
    </citation>
    <scope>NUCLEOTIDE SEQUENCE [LARGE SCALE GENOMIC DNA]</scope>
    <source>
        <strain evidence="1 2">CM5</strain>
    </source>
</reference>
<dbReference type="EMBL" id="AFZG01000015">
    <property type="protein sequence ID" value="EHL19791.1"/>
    <property type="molecule type" value="Genomic_DNA"/>
</dbReference>
<protein>
    <submittedName>
        <fullName evidence="1">Uncharacterized protein</fullName>
    </submittedName>
</protein>
<gene>
    <name evidence="1" type="ORF">HMPREF9628_01307</name>
</gene>
<evidence type="ECO:0000313" key="1">
    <source>
        <dbReference type="EMBL" id="EHL19791.1"/>
    </source>
</evidence>
<organism evidence="1 2">
    <name type="scientific">Peptoanaerobacter stomatis</name>
    <dbReference type="NCBI Taxonomy" id="796937"/>
    <lineage>
        <taxon>Bacteria</taxon>
        <taxon>Bacillati</taxon>
        <taxon>Bacillota</taxon>
        <taxon>Clostridia</taxon>
        <taxon>Peptostreptococcales</taxon>
        <taxon>Filifactoraceae</taxon>
        <taxon>Peptoanaerobacter</taxon>
    </lineage>
</organism>
<dbReference type="HOGENOM" id="CLU_2754317_0_0_9"/>
<accession>G9XBE0</accession>
<name>G9XBE0_9FIRM</name>
<proteinExistence type="predicted"/>
<evidence type="ECO:0000313" key="2">
    <source>
        <dbReference type="Proteomes" id="UP000003379"/>
    </source>
</evidence>
<dbReference type="AlphaFoldDB" id="G9XBE0"/>
<dbReference type="Proteomes" id="UP000003379">
    <property type="component" value="Unassembled WGS sequence"/>
</dbReference>